<reference evidence="1 2" key="1">
    <citation type="submission" date="2014-04" db="EMBL/GenBank/DDBJ databases">
        <title>Characterization and application of a salt tolerant electro-active bacterium.</title>
        <authorList>
            <person name="Yang L."/>
            <person name="Wei S."/>
            <person name="Tay Q.X.M."/>
        </authorList>
    </citation>
    <scope>NUCLEOTIDE SEQUENCE [LARGE SCALE GENOMIC DNA]</scope>
    <source>
        <strain evidence="1 2">LY1</strain>
    </source>
</reference>
<comment type="caution">
    <text evidence="1">The sequence shown here is derived from an EMBL/GenBank/DDBJ whole genome shotgun (WGS) entry which is preliminary data.</text>
</comment>
<evidence type="ECO:0000313" key="1">
    <source>
        <dbReference type="EMBL" id="KEO72514.1"/>
    </source>
</evidence>
<dbReference type="eggNOG" id="ENOG502ZVGX">
    <property type="taxonomic scope" value="Bacteria"/>
</dbReference>
<dbReference type="EMBL" id="JMIH01000024">
    <property type="protein sequence ID" value="KEO72514.1"/>
    <property type="molecule type" value="Genomic_DNA"/>
</dbReference>
<sequence>MKWVKDFFILLKLSKRKNNKSKKLVPYHQLCNITILSENEEISSLSTQTIIGICEFTINITYIYRENNPAYECYDYSDFNLLGRPKSKIKTILEKPVDLIVVTHNWIDPLTAHFLKMMDGVARIGFYHEDHEKILDLMMEREALPLAQNIEHLIKYYKKLH</sequence>
<name>A0A074KUC8_9BACT</name>
<keyword evidence="2" id="KW-1185">Reference proteome</keyword>
<protein>
    <submittedName>
        <fullName evidence="1">Uncharacterized protein</fullName>
    </submittedName>
</protein>
<dbReference type="Pfam" id="PF21857">
    <property type="entry name" value="DUF6913"/>
    <property type="match status" value="1"/>
</dbReference>
<accession>A0A074KUC8</accession>
<dbReference type="InterPro" id="IPR054207">
    <property type="entry name" value="DUF6913"/>
</dbReference>
<dbReference type="RefSeq" id="WP_035077106.1">
    <property type="nucleotide sequence ID" value="NZ_JMIH01000024.1"/>
</dbReference>
<dbReference type="STRING" id="1048983.EL17_17400"/>
<organism evidence="1 2">
    <name type="scientific">Anditalea andensis</name>
    <dbReference type="NCBI Taxonomy" id="1048983"/>
    <lineage>
        <taxon>Bacteria</taxon>
        <taxon>Pseudomonadati</taxon>
        <taxon>Bacteroidota</taxon>
        <taxon>Cytophagia</taxon>
        <taxon>Cytophagales</taxon>
        <taxon>Cytophagaceae</taxon>
        <taxon>Anditalea</taxon>
    </lineage>
</organism>
<dbReference type="OrthoDB" id="1428203at2"/>
<dbReference type="Proteomes" id="UP000027821">
    <property type="component" value="Unassembled WGS sequence"/>
</dbReference>
<gene>
    <name evidence="1" type="ORF">EL17_17400</name>
</gene>
<dbReference type="AlphaFoldDB" id="A0A074KUC8"/>
<proteinExistence type="predicted"/>
<evidence type="ECO:0000313" key="2">
    <source>
        <dbReference type="Proteomes" id="UP000027821"/>
    </source>
</evidence>